<protein>
    <submittedName>
        <fullName evidence="6">Lactonase</fullName>
    </submittedName>
</protein>
<feature type="signal peptide" evidence="4">
    <location>
        <begin position="1"/>
        <end position="22"/>
    </location>
</feature>
<dbReference type="GO" id="GO:0016787">
    <property type="term" value="F:hydrolase activity"/>
    <property type="evidence" value="ECO:0007669"/>
    <property type="project" value="UniProtKB-KW"/>
</dbReference>
<keyword evidence="4" id="KW-0732">Signal</keyword>
<evidence type="ECO:0000256" key="4">
    <source>
        <dbReference type="SAM" id="SignalP"/>
    </source>
</evidence>
<dbReference type="Pfam" id="PF08450">
    <property type="entry name" value="SGL"/>
    <property type="match status" value="1"/>
</dbReference>
<feature type="binding site" evidence="3">
    <location>
        <position position="251"/>
    </location>
    <ligand>
        <name>a divalent metal cation</name>
        <dbReference type="ChEBI" id="CHEBI:60240"/>
    </ligand>
</feature>
<dbReference type="PATRIC" id="fig|317.174.peg.2017"/>
<dbReference type="PRINTS" id="PR01790">
    <property type="entry name" value="SMP30FAMILY"/>
</dbReference>
<feature type="domain" description="SMP-30/Gluconolactonase/LRE-like region" evidence="5">
    <location>
        <begin position="67"/>
        <end position="289"/>
    </location>
</feature>
<keyword evidence="1" id="KW-0378">Hydrolase</keyword>
<feature type="binding site" evidence="3">
    <location>
        <position position="67"/>
    </location>
    <ligand>
        <name>a divalent metal cation</name>
        <dbReference type="ChEBI" id="CHEBI:60240"/>
    </ligand>
</feature>
<feature type="binding site" evidence="3">
    <location>
        <position position="202"/>
    </location>
    <ligand>
        <name>a divalent metal cation</name>
        <dbReference type="ChEBI" id="CHEBI:60240"/>
    </ligand>
</feature>
<dbReference type="PANTHER" id="PTHR47572:SF4">
    <property type="entry name" value="LACTONASE DRP35"/>
    <property type="match status" value="1"/>
</dbReference>
<evidence type="ECO:0000313" key="7">
    <source>
        <dbReference type="Proteomes" id="UP000028643"/>
    </source>
</evidence>
<comment type="caution">
    <text evidence="6">The sequence shown here is derived from an EMBL/GenBank/DDBJ whole genome shotgun (WGS) entry which is preliminary data.</text>
</comment>
<dbReference type="EMBL" id="JPQT01000098">
    <property type="protein sequence ID" value="KFE52280.1"/>
    <property type="molecule type" value="Genomic_DNA"/>
</dbReference>
<accession>A0A085VA17</accession>
<evidence type="ECO:0000313" key="6">
    <source>
        <dbReference type="EMBL" id="KFE52280.1"/>
    </source>
</evidence>
<dbReference type="InterPro" id="IPR011042">
    <property type="entry name" value="6-blade_b-propeller_TolB-like"/>
</dbReference>
<gene>
    <name evidence="6" type="ORF">IV02_09855</name>
</gene>
<dbReference type="InterPro" id="IPR013658">
    <property type="entry name" value="SGL"/>
</dbReference>
<keyword evidence="3" id="KW-0479">Metal-binding</keyword>
<keyword evidence="3" id="KW-0862">Zinc</keyword>
<dbReference type="AlphaFoldDB" id="A0A085VA17"/>
<dbReference type="PANTHER" id="PTHR47572">
    <property type="entry name" value="LIPOPROTEIN-RELATED"/>
    <property type="match status" value="1"/>
</dbReference>
<evidence type="ECO:0000256" key="3">
    <source>
        <dbReference type="PIRSR" id="PIRSR605511-2"/>
    </source>
</evidence>
<dbReference type="GO" id="GO:0046872">
    <property type="term" value="F:metal ion binding"/>
    <property type="evidence" value="ECO:0007669"/>
    <property type="project" value="UniProtKB-KW"/>
</dbReference>
<proteinExistence type="predicted"/>
<evidence type="ECO:0000259" key="5">
    <source>
        <dbReference type="Pfam" id="PF08450"/>
    </source>
</evidence>
<organism evidence="6 7">
    <name type="scientific">Pseudomonas syringae</name>
    <dbReference type="NCBI Taxonomy" id="317"/>
    <lineage>
        <taxon>Bacteria</taxon>
        <taxon>Pseudomonadati</taxon>
        <taxon>Pseudomonadota</taxon>
        <taxon>Gammaproteobacteria</taxon>
        <taxon>Pseudomonadales</taxon>
        <taxon>Pseudomonadaceae</taxon>
        <taxon>Pseudomonas</taxon>
    </lineage>
</organism>
<sequence>MHKHILASMFFLLSSGAINVQAAESIPTLSYPAEGQQLQAIAAAEKDLPTVTAQQWLKVSDKGLQLEGPSFDREGNLLFVEVFGGQVLKVDTQGKLSVVVPKNALGSAGLAIHKDGRLYVAGLGNFKDTGNLTTYKADGSAPQVIIAGNKNYLVDDLVFDSTGGFYFTDFKGTSTEPTGGVYYVPADGKSIVPILPKLAIANGIALSPDGKTLWVTEFATGLLHRIELKDATTIAPFGEAVVYRFNGPSPDSMRVDQDGNLYVAMYSQGRVLVLNPNGLPIGQILIPGRETGHYLRSTSLAIKPETNEVYLVASDGDLGEGSAIFRAKGFAKALKLYSHQ</sequence>
<dbReference type="SUPFAM" id="SSF63829">
    <property type="entry name" value="Calcium-dependent phosphotriesterase"/>
    <property type="match status" value="1"/>
</dbReference>
<comment type="cofactor">
    <cofactor evidence="3">
        <name>Zn(2+)</name>
        <dbReference type="ChEBI" id="CHEBI:29105"/>
    </cofactor>
    <text evidence="3">Binds 1 divalent metal cation per subunit.</text>
</comment>
<dbReference type="Gene3D" id="2.120.10.30">
    <property type="entry name" value="TolB, C-terminal domain"/>
    <property type="match status" value="1"/>
</dbReference>
<feature type="active site" description="Proton donor/acceptor" evidence="2">
    <location>
        <position position="251"/>
    </location>
</feature>
<dbReference type="InterPro" id="IPR051262">
    <property type="entry name" value="SMP-30/CGR1_Lactonase"/>
</dbReference>
<reference evidence="6 7" key="1">
    <citation type="submission" date="2014-07" db="EMBL/GenBank/DDBJ databases">
        <title>Draft Genome Sequences of Environmental Pseudomonas syringae strains.</title>
        <authorList>
            <person name="Baltrus D.A."/>
            <person name="Berge O."/>
            <person name="Morris C."/>
        </authorList>
    </citation>
    <scope>NUCLEOTIDE SEQUENCE [LARGE SCALE GENOMIC DNA]</scope>
    <source>
        <strain evidence="6 7">CEB003</strain>
    </source>
</reference>
<dbReference type="Proteomes" id="UP000028643">
    <property type="component" value="Unassembled WGS sequence"/>
</dbReference>
<dbReference type="InterPro" id="IPR005511">
    <property type="entry name" value="SMP-30"/>
</dbReference>
<name>A0A085VA17_PSESX</name>
<feature type="chain" id="PRO_5001798538" evidence="4">
    <location>
        <begin position="23"/>
        <end position="340"/>
    </location>
</feature>
<evidence type="ECO:0000256" key="2">
    <source>
        <dbReference type="PIRSR" id="PIRSR605511-1"/>
    </source>
</evidence>
<evidence type="ECO:0000256" key="1">
    <source>
        <dbReference type="ARBA" id="ARBA00022801"/>
    </source>
</evidence>
<dbReference type="RefSeq" id="WP_047574214.1">
    <property type="nucleotide sequence ID" value="NZ_JPQT01000098.1"/>
</dbReference>